<dbReference type="EMBL" id="CP036426">
    <property type="protein sequence ID" value="QDV38872.1"/>
    <property type="molecule type" value="Genomic_DNA"/>
</dbReference>
<sequence>MDHETYMARAVAACRLGISEGQSPFGSVIVRGGRILAEAHNTVWRDTDPTAHAEVNALRLACRSLGSIDLSGAVLYTTCEPCPMCLAASHWARVSLVVFGASIADAADAGFTELGVPAGELARLGGSPLVVEPGPLRDDCRALFGEWKAARGRPY</sequence>
<dbReference type="GO" id="GO:0008892">
    <property type="term" value="F:guanine deaminase activity"/>
    <property type="evidence" value="ECO:0007669"/>
    <property type="project" value="UniProtKB-EC"/>
</dbReference>
<dbReference type="PANTHER" id="PTHR11079:SF161">
    <property type="entry name" value="CMP_DCMP-TYPE DEAMINASE DOMAIN-CONTAINING PROTEIN"/>
    <property type="match status" value="1"/>
</dbReference>
<proteinExistence type="predicted"/>
<dbReference type="KEGG" id="tpla:ElP_68310"/>
<dbReference type="Pfam" id="PF00383">
    <property type="entry name" value="dCMP_cyt_deam_1"/>
    <property type="match status" value="1"/>
</dbReference>
<accession>A0A518HDE0</accession>
<dbReference type="InterPro" id="IPR002125">
    <property type="entry name" value="CMP_dCMP_dom"/>
</dbReference>
<dbReference type="GO" id="GO:0006152">
    <property type="term" value="P:purine nucleoside catabolic process"/>
    <property type="evidence" value="ECO:0007669"/>
    <property type="project" value="TreeGrafter"/>
</dbReference>
<dbReference type="Proteomes" id="UP000317835">
    <property type="component" value="Chromosome"/>
</dbReference>
<protein>
    <submittedName>
        <fullName evidence="2">Guanine deaminase</fullName>
        <ecNumber evidence="2">3.5.4.3</ecNumber>
    </submittedName>
</protein>
<name>A0A518HDE0_9BACT</name>
<dbReference type="SUPFAM" id="SSF53927">
    <property type="entry name" value="Cytidine deaminase-like"/>
    <property type="match status" value="1"/>
</dbReference>
<evidence type="ECO:0000259" key="1">
    <source>
        <dbReference type="PROSITE" id="PS51747"/>
    </source>
</evidence>
<dbReference type="OrthoDB" id="9802676at2"/>
<dbReference type="GO" id="GO:0047974">
    <property type="term" value="F:guanosine deaminase activity"/>
    <property type="evidence" value="ECO:0007669"/>
    <property type="project" value="TreeGrafter"/>
</dbReference>
<organism evidence="2 3">
    <name type="scientific">Tautonia plasticadhaerens</name>
    <dbReference type="NCBI Taxonomy" id="2527974"/>
    <lineage>
        <taxon>Bacteria</taxon>
        <taxon>Pseudomonadati</taxon>
        <taxon>Planctomycetota</taxon>
        <taxon>Planctomycetia</taxon>
        <taxon>Isosphaerales</taxon>
        <taxon>Isosphaeraceae</taxon>
        <taxon>Tautonia</taxon>
    </lineage>
</organism>
<dbReference type="InterPro" id="IPR016193">
    <property type="entry name" value="Cytidine_deaminase-like"/>
</dbReference>
<dbReference type="CDD" id="cd01285">
    <property type="entry name" value="nucleoside_deaminase"/>
    <property type="match status" value="1"/>
</dbReference>
<dbReference type="AlphaFoldDB" id="A0A518HDE0"/>
<keyword evidence="3" id="KW-1185">Reference proteome</keyword>
<dbReference type="EC" id="3.5.4.3" evidence="2"/>
<dbReference type="RefSeq" id="WP_145277708.1">
    <property type="nucleotide sequence ID" value="NZ_CP036426.1"/>
</dbReference>
<gene>
    <name evidence="2" type="primary">guaD_3</name>
    <name evidence="2" type="ORF">ElP_68310</name>
</gene>
<dbReference type="PANTHER" id="PTHR11079">
    <property type="entry name" value="CYTOSINE DEAMINASE FAMILY MEMBER"/>
    <property type="match status" value="1"/>
</dbReference>
<keyword evidence="2" id="KW-0378">Hydrolase</keyword>
<reference evidence="2 3" key="1">
    <citation type="submission" date="2019-02" db="EMBL/GenBank/DDBJ databases">
        <title>Deep-cultivation of Planctomycetes and their phenomic and genomic characterization uncovers novel biology.</title>
        <authorList>
            <person name="Wiegand S."/>
            <person name="Jogler M."/>
            <person name="Boedeker C."/>
            <person name="Pinto D."/>
            <person name="Vollmers J."/>
            <person name="Rivas-Marin E."/>
            <person name="Kohn T."/>
            <person name="Peeters S.H."/>
            <person name="Heuer A."/>
            <person name="Rast P."/>
            <person name="Oberbeckmann S."/>
            <person name="Bunk B."/>
            <person name="Jeske O."/>
            <person name="Meyerdierks A."/>
            <person name="Storesund J.E."/>
            <person name="Kallscheuer N."/>
            <person name="Luecker S."/>
            <person name="Lage O.M."/>
            <person name="Pohl T."/>
            <person name="Merkel B.J."/>
            <person name="Hornburger P."/>
            <person name="Mueller R.-W."/>
            <person name="Bruemmer F."/>
            <person name="Labrenz M."/>
            <person name="Spormann A.M."/>
            <person name="Op den Camp H."/>
            <person name="Overmann J."/>
            <person name="Amann R."/>
            <person name="Jetten M.S.M."/>
            <person name="Mascher T."/>
            <person name="Medema M.H."/>
            <person name="Devos D.P."/>
            <person name="Kaster A.-K."/>
            <person name="Ovreas L."/>
            <person name="Rohde M."/>
            <person name="Galperin M.Y."/>
            <person name="Jogler C."/>
        </authorList>
    </citation>
    <scope>NUCLEOTIDE SEQUENCE [LARGE SCALE GENOMIC DNA]</scope>
    <source>
        <strain evidence="2 3">ElP</strain>
    </source>
</reference>
<evidence type="ECO:0000313" key="3">
    <source>
        <dbReference type="Proteomes" id="UP000317835"/>
    </source>
</evidence>
<feature type="domain" description="CMP/dCMP-type deaminase" evidence="1">
    <location>
        <begin position="1"/>
        <end position="129"/>
    </location>
</feature>
<dbReference type="Gene3D" id="3.40.140.10">
    <property type="entry name" value="Cytidine Deaminase, domain 2"/>
    <property type="match status" value="1"/>
</dbReference>
<evidence type="ECO:0000313" key="2">
    <source>
        <dbReference type="EMBL" id="QDV38872.1"/>
    </source>
</evidence>
<dbReference type="PROSITE" id="PS51747">
    <property type="entry name" value="CYT_DCMP_DEAMINASES_2"/>
    <property type="match status" value="1"/>
</dbReference>